<dbReference type="PANTHER" id="PTHR23359">
    <property type="entry name" value="NUCLEOTIDE KINASE"/>
    <property type="match status" value="1"/>
</dbReference>
<evidence type="ECO:0000256" key="4">
    <source>
        <dbReference type="ARBA" id="ARBA00023128"/>
    </source>
</evidence>
<evidence type="ECO:0000256" key="1">
    <source>
        <dbReference type="ARBA" id="ARBA00022679"/>
    </source>
</evidence>
<dbReference type="GO" id="GO:0006172">
    <property type="term" value="P:ADP biosynthetic process"/>
    <property type="evidence" value="ECO:0007669"/>
    <property type="project" value="UniProtKB-UniRule"/>
</dbReference>
<dbReference type="SUPFAM" id="SSF57774">
    <property type="entry name" value="Microbial and mitochondrial ADK, insert 'zinc finger' domain"/>
    <property type="match status" value="1"/>
</dbReference>
<evidence type="ECO:0000256" key="2">
    <source>
        <dbReference type="ARBA" id="ARBA00022741"/>
    </source>
</evidence>
<feature type="binding site" evidence="5">
    <location>
        <begin position="202"/>
        <end position="203"/>
    </location>
    <ligand>
        <name>GTP</name>
        <dbReference type="ChEBI" id="CHEBI:37565"/>
    </ligand>
</feature>
<comment type="subunit">
    <text evidence="5">Monomer.</text>
</comment>
<dbReference type="PROSITE" id="PS00113">
    <property type="entry name" value="ADENYLATE_KINASE"/>
    <property type="match status" value="1"/>
</dbReference>
<dbReference type="GO" id="GO:0005759">
    <property type="term" value="C:mitochondrial matrix"/>
    <property type="evidence" value="ECO:0007669"/>
    <property type="project" value="UniProtKB-SubCell"/>
</dbReference>
<dbReference type="HAMAP" id="MF_03169">
    <property type="entry name" value="Adenylate_kinase_AK3"/>
    <property type="match status" value="1"/>
</dbReference>
<proteinExistence type="inferred from homology"/>
<feature type="binding site" evidence="5">
    <location>
        <position position="226"/>
    </location>
    <ligand>
        <name>AMP</name>
        <dbReference type="ChEBI" id="CHEBI:456215"/>
    </ligand>
</feature>
<evidence type="ECO:0000313" key="7">
    <source>
        <dbReference type="EMBL" id="KAL3778559.1"/>
    </source>
</evidence>
<dbReference type="HAMAP" id="MF_00235">
    <property type="entry name" value="Adenylate_kinase_Adk"/>
    <property type="match status" value="1"/>
</dbReference>
<sequence>MLKAITPARLGATLLNNRCQTSRTLASIGLTADFADDTPATSSQHCAHSLLILGKPGGGKGTISGKILQDFPQFRHVSTGDQLRQHVRNETPLGKEAKKFMDEGCLVPDNVMIQMVMGDAVEAIKNGQSLLLDGFPRTMEQAVALDKSLDVDMVINLCIPNETIIERISDRVGNVERSNFLLKSNARLLVCDRWIHPASGRVYNYSYKPPKVKGLDDETGEPLVQREDDKPESVLKRLQKYDMATKPLVDYYKGKGVIKTFSGTESDVIYPEVNKWLSSRLEDDVAATI</sequence>
<feature type="binding site" evidence="5">
    <location>
        <position position="84"/>
    </location>
    <ligand>
        <name>AMP</name>
        <dbReference type="ChEBI" id="CHEBI:456215"/>
    </ligand>
</feature>
<feature type="binding site" evidence="5">
    <location>
        <position position="79"/>
    </location>
    <ligand>
        <name>AMP</name>
        <dbReference type="ChEBI" id="CHEBI:456215"/>
    </ligand>
</feature>
<evidence type="ECO:0000259" key="6">
    <source>
        <dbReference type="Pfam" id="PF05191"/>
    </source>
</evidence>
<feature type="binding site" evidence="5">
    <location>
        <position position="193"/>
    </location>
    <ligand>
        <name>GTP</name>
        <dbReference type="ChEBI" id="CHEBI:37565"/>
    </ligand>
</feature>
<dbReference type="GO" id="GO:0005525">
    <property type="term" value="F:GTP binding"/>
    <property type="evidence" value="ECO:0007669"/>
    <property type="project" value="UniProtKB-KW"/>
</dbReference>
<dbReference type="InterPro" id="IPR028586">
    <property type="entry name" value="AK3/Ak4_mitochondrial"/>
</dbReference>
<dbReference type="Gene3D" id="3.40.50.300">
    <property type="entry name" value="P-loop containing nucleotide triphosphate hydrolases"/>
    <property type="match status" value="1"/>
</dbReference>
<feature type="binding site" evidence="5">
    <location>
        <begin position="134"/>
        <end position="137"/>
    </location>
    <ligand>
        <name>AMP</name>
        <dbReference type="ChEBI" id="CHEBI:456215"/>
    </ligand>
</feature>
<reference evidence="7 8" key="1">
    <citation type="submission" date="2024-10" db="EMBL/GenBank/DDBJ databases">
        <title>Updated reference genomes for cyclostephanoid diatoms.</title>
        <authorList>
            <person name="Roberts W.R."/>
            <person name="Alverson A.J."/>
        </authorList>
    </citation>
    <scope>NUCLEOTIDE SEQUENCE [LARGE SCALE GENOMIC DNA]</scope>
    <source>
        <strain evidence="7 8">AJA010-31</strain>
    </source>
</reference>
<evidence type="ECO:0000313" key="8">
    <source>
        <dbReference type="Proteomes" id="UP001530400"/>
    </source>
</evidence>
<feature type="region of interest" description="NMPbind" evidence="5">
    <location>
        <begin position="78"/>
        <end position="107"/>
    </location>
</feature>
<comment type="subcellular location">
    <subcellularLocation>
        <location evidence="5">Mitochondrion matrix</location>
    </subcellularLocation>
</comment>
<comment type="similarity">
    <text evidence="5">Belongs to the adenylate kinase family. AK3 subfamily.</text>
</comment>
<dbReference type="GO" id="GO:0046041">
    <property type="term" value="P:ITP metabolic process"/>
    <property type="evidence" value="ECO:0007669"/>
    <property type="project" value="UniProtKB-UniRule"/>
</dbReference>
<dbReference type="InterPro" id="IPR027417">
    <property type="entry name" value="P-loop_NTPase"/>
</dbReference>
<dbReference type="EMBL" id="JALLPJ020000980">
    <property type="protein sequence ID" value="KAL3778559.1"/>
    <property type="molecule type" value="Genomic_DNA"/>
</dbReference>
<dbReference type="SUPFAM" id="SSF52540">
    <property type="entry name" value="P-loop containing nucleoside triphosphate hydrolases"/>
    <property type="match status" value="1"/>
</dbReference>
<dbReference type="GO" id="GO:0046033">
    <property type="term" value="P:AMP metabolic process"/>
    <property type="evidence" value="ECO:0007669"/>
    <property type="project" value="UniProtKB-UniRule"/>
</dbReference>
<dbReference type="CDD" id="cd01428">
    <property type="entry name" value="ADK"/>
    <property type="match status" value="1"/>
</dbReference>
<evidence type="ECO:0000256" key="3">
    <source>
        <dbReference type="ARBA" id="ARBA00022777"/>
    </source>
</evidence>
<dbReference type="InterPro" id="IPR000850">
    <property type="entry name" value="Adenylat/UMP-CMP_kin"/>
</dbReference>
<feature type="region of interest" description="LID" evidence="5">
    <location>
        <begin position="192"/>
        <end position="229"/>
    </location>
</feature>
<dbReference type="InterPro" id="IPR033690">
    <property type="entry name" value="Adenylat_kinase_CS"/>
</dbReference>
<gene>
    <name evidence="7" type="ORF">ACHAWO_012047</name>
</gene>
<dbReference type="PRINTS" id="PR00094">
    <property type="entry name" value="ADENYLTKNASE"/>
</dbReference>
<feature type="binding site" evidence="5">
    <location>
        <begin position="105"/>
        <end position="107"/>
    </location>
    <ligand>
        <name>AMP</name>
        <dbReference type="ChEBI" id="CHEBI:456215"/>
    </ligand>
</feature>
<comment type="caution">
    <text evidence="7">The sequence shown here is derived from an EMBL/GenBank/DDBJ whole genome shotgun (WGS) entry which is preliminary data.</text>
</comment>
<feature type="binding site" evidence="5">
    <location>
        <position position="266"/>
    </location>
    <ligand>
        <name>GTP</name>
        <dbReference type="ChEBI" id="CHEBI:37565"/>
    </ligand>
</feature>
<keyword evidence="1 5" id="KW-0808">Transferase</keyword>
<dbReference type="GO" id="GO:0046039">
    <property type="term" value="P:GTP metabolic process"/>
    <property type="evidence" value="ECO:0007669"/>
    <property type="project" value="UniProtKB-UniRule"/>
</dbReference>
<dbReference type="Pfam" id="PF00406">
    <property type="entry name" value="ADK"/>
    <property type="match status" value="1"/>
</dbReference>
<evidence type="ECO:0000256" key="5">
    <source>
        <dbReference type="HAMAP-Rule" id="MF_03169"/>
    </source>
</evidence>
<dbReference type="InterPro" id="IPR036193">
    <property type="entry name" value="ADK_active_lid_dom_sf"/>
</dbReference>
<dbReference type="GO" id="GO:0046899">
    <property type="term" value="F:nucleoside triphosphate adenylate kinase activity"/>
    <property type="evidence" value="ECO:0007669"/>
    <property type="project" value="UniProtKB-UniRule"/>
</dbReference>
<comment type="domain">
    <text evidence="5">Consists of three domains, a large central CORE domain and two small peripheral domains, NMPbind and LID, which undergo movements during catalysis. The LID domain closes over the site of phosphoryl transfer upon GTP binding. Assembling and dissambling the active center during each catalytic cycle provides an effective means to prevent GTP hydrolysis.</text>
</comment>
<accession>A0ABD3NSZ4</accession>
<dbReference type="Proteomes" id="UP001530400">
    <property type="component" value="Unassembled WGS sequence"/>
</dbReference>
<organism evidence="7 8">
    <name type="scientific">Cyclotella atomus</name>
    <dbReference type="NCBI Taxonomy" id="382360"/>
    <lineage>
        <taxon>Eukaryota</taxon>
        <taxon>Sar</taxon>
        <taxon>Stramenopiles</taxon>
        <taxon>Ochrophyta</taxon>
        <taxon>Bacillariophyta</taxon>
        <taxon>Coscinodiscophyceae</taxon>
        <taxon>Thalassiosirophycidae</taxon>
        <taxon>Stephanodiscales</taxon>
        <taxon>Stephanodiscaceae</taxon>
        <taxon>Cyclotella</taxon>
    </lineage>
</organism>
<feature type="binding site" evidence="5">
    <location>
        <position position="141"/>
    </location>
    <ligand>
        <name>AMP</name>
        <dbReference type="ChEBI" id="CHEBI:456215"/>
    </ligand>
</feature>
<feature type="domain" description="Adenylate kinase active site lid" evidence="6">
    <location>
        <begin position="193"/>
        <end position="228"/>
    </location>
</feature>
<name>A0ABD3NSZ4_9STRA</name>
<keyword evidence="4 5" id="KW-0496">Mitochondrion</keyword>
<comment type="catalytic activity">
    <reaction evidence="5">
        <text>a ribonucleoside 5'-triphosphate + AMP = a ribonucleoside 5'-diphosphate + ADP</text>
        <dbReference type="Rhea" id="RHEA:13749"/>
        <dbReference type="ChEBI" id="CHEBI:57930"/>
        <dbReference type="ChEBI" id="CHEBI:61557"/>
        <dbReference type="ChEBI" id="CHEBI:456215"/>
        <dbReference type="ChEBI" id="CHEBI:456216"/>
        <dbReference type="EC" id="2.7.4.10"/>
    </reaction>
</comment>
<comment type="function">
    <text evidence="5">Involved in maintaining the homeostasis of cellular nucleotides by catalyzing the interconversion of nucleoside phosphates. Has GTP:AMP phosphotransferase and ITP:AMP phosphotransferase activities.</text>
</comment>
<feature type="binding site" evidence="5">
    <location>
        <position position="237"/>
    </location>
    <ligand>
        <name>AMP</name>
        <dbReference type="ChEBI" id="CHEBI:456215"/>
    </ligand>
</feature>
<protein>
    <recommendedName>
        <fullName evidence="5">GTP:AMP phosphotransferase, mitochondrial</fullName>
        <ecNumber evidence="5">2.7.4.10</ecNumber>
    </recommendedName>
    <alternativeName>
        <fullName evidence="5">Adenylate kinase 3</fullName>
        <shortName evidence="5">AK 3</shortName>
    </alternativeName>
</protein>
<keyword evidence="8" id="KW-1185">Reference proteome</keyword>
<dbReference type="Pfam" id="PF05191">
    <property type="entry name" value="ADK_lid"/>
    <property type="match status" value="1"/>
</dbReference>
<dbReference type="AlphaFoldDB" id="A0ABD3NSZ4"/>
<keyword evidence="5" id="KW-0342">GTP-binding</keyword>
<dbReference type="InterPro" id="IPR007862">
    <property type="entry name" value="Adenylate_kinase_lid-dom"/>
</dbReference>
<keyword evidence="3 5" id="KW-0418">Kinase</keyword>
<feature type="binding site" evidence="5">
    <location>
        <begin position="57"/>
        <end position="62"/>
    </location>
    <ligand>
        <name>GTP</name>
        <dbReference type="ChEBI" id="CHEBI:37565"/>
    </ligand>
</feature>
<keyword evidence="2 5" id="KW-0547">Nucleotide-binding</keyword>
<dbReference type="EC" id="2.7.4.10" evidence="5"/>